<keyword evidence="7" id="KW-1185">Reference proteome</keyword>
<keyword evidence="6" id="KW-0969">Cilium</keyword>
<keyword evidence="2" id="KW-0547">Nucleotide-binding</keyword>
<keyword evidence="3" id="KW-0975">Bacterial flagellum</keyword>
<sequence>MDNPKDLSPLAKGEIELGKALPFAIYDRQGVLLLAAGQAIATDKQLEELSAKGLYHNPRWAQQGFAVQNKSTMGSVAPSAPQPVRSVHLKALPDDPTETGHVLKMNLPDQLETFSVRLVGALGKEAFVTSHPVKDQQFVFIKEGQVWEFRSFYGLSVYRFKAQVEKILLSPHPMLVMSWPQDGHLEHKPIRTTRRVGCELPATARLSADTADGSPINGVIRNLSTGGVEFEALASVPWSDGTQVLLAFQLQLSGRKYLLELSARVVVVNKTEPNKPQRFGMAFEPMDDADFAPVHAYVFEHLAQKLESPLYSPR</sequence>
<keyword evidence="6" id="KW-0966">Cell projection</keyword>
<keyword evidence="1" id="KW-0973">c-di-GMP</keyword>
<evidence type="ECO:0000256" key="1">
    <source>
        <dbReference type="ARBA" id="ARBA00022636"/>
    </source>
</evidence>
<evidence type="ECO:0000313" key="6">
    <source>
        <dbReference type="EMBL" id="MCQ8895170.1"/>
    </source>
</evidence>
<protein>
    <submittedName>
        <fullName evidence="6">Flagellar brake protein</fullName>
    </submittedName>
</protein>
<proteinExistence type="predicted"/>
<dbReference type="InterPro" id="IPR009926">
    <property type="entry name" value="T3SS_YcgR_PilZN"/>
</dbReference>
<evidence type="ECO:0000259" key="4">
    <source>
        <dbReference type="Pfam" id="PF07238"/>
    </source>
</evidence>
<dbReference type="Gene3D" id="2.40.10.220">
    <property type="entry name" value="predicted glycosyltransferase like domains"/>
    <property type="match status" value="1"/>
</dbReference>
<evidence type="ECO:0000256" key="3">
    <source>
        <dbReference type="ARBA" id="ARBA00023143"/>
    </source>
</evidence>
<dbReference type="EMBL" id="JANIGO010000001">
    <property type="protein sequence ID" value="MCQ8895170.1"/>
    <property type="molecule type" value="Genomic_DNA"/>
</dbReference>
<organism evidence="6 7">
    <name type="scientific">Limnobacter humi</name>
    <dbReference type="NCBI Taxonomy" id="1778671"/>
    <lineage>
        <taxon>Bacteria</taxon>
        <taxon>Pseudomonadati</taxon>
        <taxon>Pseudomonadota</taxon>
        <taxon>Betaproteobacteria</taxon>
        <taxon>Burkholderiales</taxon>
        <taxon>Burkholderiaceae</taxon>
        <taxon>Limnobacter</taxon>
    </lineage>
</organism>
<evidence type="ECO:0000259" key="5">
    <source>
        <dbReference type="Pfam" id="PF12945"/>
    </source>
</evidence>
<gene>
    <name evidence="6" type="ORF">NQT62_01805</name>
</gene>
<dbReference type="Pfam" id="PF12945">
    <property type="entry name" value="PilZNR"/>
    <property type="match status" value="1"/>
</dbReference>
<evidence type="ECO:0000313" key="7">
    <source>
        <dbReference type="Proteomes" id="UP001204142"/>
    </source>
</evidence>
<reference evidence="6 7" key="1">
    <citation type="submission" date="2022-07" db="EMBL/GenBank/DDBJ databases">
        <authorList>
            <person name="Xamxidin M."/>
            <person name="Wu M."/>
        </authorList>
    </citation>
    <scope>NUCLEOTIDE SEQUENCE [LARGE SCALE GENOMIC DNA]</scope>
    <source>
        <strain evidence="6 7">NBRC 111650</strain>
    </source>
</reference>
<evidence type="ECO:0000256" key="2">
    <source>
        <dbReference type="ARBA" id="ARBA00022741"/>
    </source>
</evidence>
<comment type="caution">
    <text evidence="6">The sequence shown here is derived from an EMBL/GenBank/DDBJ whole genome shotgun (WGS) entry which is preliminary data.</text>
</comment>
<dbReference type="Pfam" id="PF07238">
    <property type="entry name" value="PilZ"/>
    <property type="match status" value="1"/>
</dbReference>
<dbReference type="Proteomes" id="UP001204142">
    <property type="component" value="Unassembled WGS sequence"/>
</dbReference>
<feature type="domain" description="PilZ" evidence="4">
    <location>
        <begin position="191"/>
        <end position="300"/>
    </location>
</feature>
<keyword evidence="6" id="KW-0282">Flagellum</keyword>
<dbReference type="InterPro" id="IPR012349">
    <property type="entry name" value="Split_barrel_FMN-bd"/>
</dbReference>
<name>A0ABT1WCC8_9BURK</name>
<accession>A0ABT1WCC8</accession>
<dbReference type="InterPro" id="IPR009875">
    <property type="entry name" value="PilZ_domain"/>
</dbReference>
<dbReference type="Gene3D" id="2.30.110.10">
    <property type="entry name" value="Electron Transport, Fmn-binding Protein, Chain A"/>
    <property type="match status" value="1"/>
</dbReference>
<dbReference type="SUPFAM" id="SSF141371">
    <property type="entry name" value="PilZ domain-like"/>
    <property type="match status" value="2"/>
</dbReference>
<dbReference type="RefSeq" id="WP_256762843.1">
    <property type="nucleotide sequence ID" value="NZ_JANIGO010000001.1"/>
</dbReference>
<feature type="domain" description="Type III secretion system flagellar brake protein YcgR PilZN" evidence="5">
    <location>
        <begin position="103"/>
        <end position="180"/>
    </location>
</feature>